<dbReference type="PANTHER" id="PTHR28596:SF1">
    <property type="entry name" value="BBSOME-INTERACTING PROTEIN 1"/>
    <property type="match status" value="1"/>
</dbReference>
<dbReference type="Proteomes" id="UP001489004">
    <property type="component" value="Unassembled WGS sequence"/>
</dbReference>
<name>A0AAW1R6T5_9CHLO</name>
<comment type="caution">
    <text evidence="1">The sequence shown here is derived from an EMBL/GenBank/DDBJ whole genome shotgun (WGS) entry which is preliminary data.</text>
</comment>
<keyword evidence="2" id="KW-1185">Reference proteome</keyword>
<dbReference type="AlphaFoldDB" id="A0AAW1R6T5"/>
<accession>A0AAW1R6T5</accession>
<evidence type="ECO:0008006" key="3">
    <source>
        <dbReference type="Google" id="ProtNLM"/>
    </source>
</evidence>
<dbReference type="Pfam" id="PF14777">
    <property type="entry name" value="BBIP10"/>
    <property type="match status" value="1"/>
</dbReference>
<gene>
    <name evidence="1" type="ORF">WJX72_005855</name>
</gene>
<dbReference type="GO" id="GO:0034464">
    <property type="term" value="C:BBSome"/>
    <property type="evidence" value="ECO:0007669"/>
    <property type="project" value="InterPro"/>
</dbReference>
<evidence type="ECO:0000313" key="1">
    <source>
        <dbReference type="EMBL" id="KAK9829436.1"/>
    </source>
</evidence>
<reference evidence="1 2" key="1">
    <citation type="journal article" date="2024" name="Nat. Commun.">
        <title>Phylogenomics reveals the evolutionary origins of lichenization in chlorophyte algae.</title>
        <authorList>
            <person name="Puginier C."/>
            <person name="Libourel C."/>
            <person name="Otte J."/>
            <person name="Skaloud P."/>
            <person name="Haon M."/>
            <person name="Grisel S."/>
            <person name="Petersen M."/>
            <person name="Berrin J.G."/>
            <person name="Delaux P.M."/>
            <person name="Dal Grande F."/>
            <person name="Keller J."/>
        </authorList>
    </citation>
    <scope>NUCLEOTIDE SEQUENCE [LARGE SCALE GENOMIC DNA]</scope>
    <source>
        <strain evidence="1 2">SAG 2043</strain>
    </source>
</reference>
<dbReference type="GO" id="GO:0060271">
    <property type="term" value="P:cilium assembly"/>
    <property type="evidence" value="ECO:0007669"/>
    <property type="project" value="InterPro"/>
</dbReference>
<dbReference type="EMBL" id="JALJOR010000001">
    <property type="protein sequence ID" value="KAK9829436.1"/>
    <property type="molecule type" value="Genomic_DNA"/>
</dbReference>
<sequence length="68" mass="7477">MSGEQKPDLTEILPKTGLVFSQKGELTEVLCKPKIMPLKSVTLERLEEMEAHAAARDAQQALDSASEH</sequence>
<dbReference type="PANTHER" id="PTHR28596">
    <property type="entry name" value="BBSOME-INTERACTING PROTEIN 1"/>
    <property type="match status" value="1"/>
</dbReference>
<dbReference type="GO" id="GO:0097500">
    <property type="term" value="P:receptor localization to non-motile cilium"/>
    <property type="evidence" value="ECO:0007669"/>
    <property type="project" value="TreeGrafter"/>
</dbReference>
<proteinExistence type="predicted"/>
<dbReference type="InterPro" id="IPR028233">
    <property type="entry name" value="BBIP10"/>
</dbReference>
<protein>
    <recommendedName>
        <fullName evidence="3">BBSome-interacting protein 1</fullName>
    </recommendedName>
</protein>
<evidence type="ECO:0000313" key="2">
    <source>
        <dbReference type="Proteomes" id="UP001489004"/>
    </source>
</evidence>
<organism evidence="1 2">
    <name type="scientific">[Myrmecia] bisecta</name>
    <dbReference type="NCBI Taxonomy" id="41462"/>
    <lineage>
        <taxon>Eukaryota</taxon>
        <taxon>Viridiplantae</taxon>
        <taxon>Chlorophyta</taxon>
        <taxon>core chlorophytes</taxon>
        <taxon>Trebouxiophyceae</taxon>
        <taxon>Trebouxiales</taxon>
        <taxon>Trebouxiaceae</taxon>
        <taxon>Myrmecia</taxon>
    </lineage>
</organism>